<dbReference type="SUPFAM" id="SSF48452">
    <property type="entry name" value="TPR-like"/>
    <property type="match status" value="1"/>
</dbReference>
<evidence type="ECO:0000256" key="1">
    <source>
        <dbReference type="ARBA" id="ARBA00007100"/>
    </source>
</evidence>
<dbReference type="Pfam" id="PF13369">
    <property type="entry name" value="Transglut_core2"/>
    <property type="match status" value="1"/>
</dbReference>
<dbReference type="PANTHER" id="PTHR31350:SF21">
    <property type="entry name" value="F-BOX ONLY PROTEIN 21"/>
    <property type="match status" value="1"/>
</dbReference>
<evidence type="ECO:0000313" key="3">
    <source>
        <dbReference type="EMBL" id="TWT62643.1"/>
    </source>
</evidence>
<evidence type="ECO:0000259" key="2">
    <source>
        <dbReference type="Pfam" id="PF13369"/>
    </source>
</evidence>
<keyword evidence="4" id="KW-1185">Reference proteome</keyword>
<feature type="domain" description="Protein SirB1 N-terminal" evidence="2">
    <location>
        <begin position="52"/>
        <end position="199"/>
    </location>
</feature>
<name>A0A5C5XJW4_9PLAN</name>
<comment type="caution">
    <text evidence="3">The sequence shown here is derived from an EMBL/GenBank/DDBJ whole genome shotgun (WGS) entry which is preliminary data.</text>
</comment>
<reference evidence="3 4" key="1">
    <citation type="submission" date="2019-02" db="EMBL/GenBank/DDBJ databases">
        <title>Deep-cultivation of Planctomycetes and their phenomic and genomic characterization uncovers novel biology.</title>
        <authorList>
            <person name="Wiegand S."/>
            <person name="Jogler M."/>
            <person name="Boedeker C."/>
            <person name="Pinto D."/>
            <person name="Vollmers J."/>
            <person name="Rivas-Marin E."/>
            <person name="Kohn T."/>
            <person name="Peeters S.H."/>
            <person name="Heuer A."/>
            <person name="Rast P."/>
            <person name="Oberbeckmann S."/>
            <person name="Bunk B."/>
            <person name="Jeske O."/>
            <person name="Meyerdierks A."/>
            <person name="Storesund J.E."/>
            <person name="Kallscheuer N."/>
            <person name="Luecker S."/>
            <person name="Lage O.M."/>
            <person name="Pohl T."/>
            <person name="Merkel B.J."/>
            <person name="Hornburger P."/>
            <person name="Mueller R.-W."/>
            <person name="Bruemmer F."/>
            <person name="Labrenz M."/>
            <person name="Spormann A.M."/>
            <person name="Op Den Camp H."/>
            <person name="Overmann J."/>
            <person name="Amann R."/>
            <person name="Jetten M.S.M."/>
            <person name="Mascher T."/>
            <person name="Medema M.H."/>
            <person name="Devos D.P."/>
            <person name="Kaster A.-K."/>
            <person name="Ovreas L."/>
            <person name="Rohde M."/>
            <person name="Galperin M.Y."/>
            <person name="Jogler C."/>
        </authorList>
    </citation>
    <scope>NUCLEOTIDE SEQUENCE [LARGE SCALE GENOMIC DNA]</scope>
    <source>
        <strain evidence="3 4">Pan54</strain>
    </source>
</reference>
<proteinExistence type="inferred from homology"/>
<dbReference type="PANTHER" id="PTHR31350">
    <property type="entry name" value="SI:DKEY-261L7.2"/>
    <property type="match status" value="1"/>
</dbReference>
<dbReference type="AlphaFoldDB" id="A0A5C5XJW4"/>
<comment type="similarity">
    <text evidence="1">Belongs to the UPF0162 family.</text>
</comment>
<dbReference type="InterPro" id="IPR032698">
    <property type="entry name" value="SirB1_N"/>
</dbReference>
<dbReference type="OrthoDB" id="232498at2"/>
<gene>
    <name evidence="3" type="ORF">Pan54_33870</name>
</gene>
<dbReference type="EMBL" id="SJPG01000001">
    <property type="protein sequence ID" value="TWT62643.1"/>
    <property type="molecule type" value="Genomic_DNA"/>
</dbReference>
<accession>A0A5C5XJW4</accession>
<evidence type="ECO:0000313" key="4">
    <source>
        <dbReference type="Proteomes" id="UP000316095"/>
    </source>
</evidence>
<protein>
    <recommendedName>
        <fullName evidence="2">Protein SirB1 N-terminal domain-containing protein</fullName>
    </recommendedName>
</protein>
<organism evidence="3 4">
    <name type="scientific">Rubinisphaera italica</name>
    <dbReference type="NCBI Taxonomy" id="2527969"/>
    <lineage>
        <taxon>Bacteria</taxon>
        <taxon>Pseudomonadati</taxon>
        <taxon>Planctomycetota</taxon>
        <taxon>Planctomycetia</taxon>
        <taxon>Planctomycetales</taxon>
        <taxon>Planctomycetaceae</taxon>
        <taxon>Rubinisphaera</taxon>
    </lineage>
</organism>
<dbReference type="Pfam" id="PF13371">
    <property type="entry name" value="TPR_9"/>
    <property type="match status" value="1"/>
</dbReference>
<dbReference type="InterPro" id="IPR011990">
    <property type="entry name" value="TPR-like_helical_dom_sf"/>
</dbReference>
<sequence length="282" mass="32146">MNLQEIRQEFVEDTEFLKLCDRYEEIDLSVAALELARDYYPDLDFDHSLVWIDERADEIRQQTSSFQKPYSQIEFLAETIGTRHGLRGDNAAFQAADGSFMNSVIKTGRGIPISLSILYMAVAKRAGIDLEGVAAPAHFLTRLETIEGPVFLDAYTPGRYMQYDECVDWVQTIADVSRSDAKSGLKSVGHRTIVTRMLNNLKVLYIEQQKWEHALRVQNRLLLLNPSQYASRRDLALISLKAGYPGEALALLRKVVSVAPELEQRMLRSQITQAFNEITRWN</sequence>
<dbReference type="Gene3D" id="1.25.40.10">
    <property type="entry name" value="Tetratricopeptide repeat domain"/>
    <property type="match status" value="1"/>
</dbReference>
<dbReference type="Proteomes" id="UP000316095">
    <property type="component" value="Unassembled WGS sequence"/>
</dbReference>
<dbReference type="RefSeq" id="WP_146504475.1">
    <property type="nucleotide sequence ID" value="NZ_SJPG01000001.1"/>
</dbReference>